<dbReference type="PANTHER" id="PTHR35889:SF3">
    <property type="entry name" value="F-BOX DOMAIN-CONTAINING PROTEIN"/>
    <property type="match status" value="1"/>
</dbReference>
<dbReference type="InterPro" id="IPR019251">
    <property type="entry name" value="DUF2231_TM"/>
</dbReference>
<dbReference type="Proteomes" id="UP000183038">
    <property type="component" value="Unassembled WGS sequence"/>
</dbReference>
<dbReference type="InterPro" id="IPR011429">
    <property type="entry name" value="Cyt_c_Planctomycete-type"/>
</dbReference>
<protein>
    <submittedName>
        <fullName evidence="4">Uncharacterized membrane protein</fullName>
    </submittedName>
</protein>
<feature type="domain" description="Cytochrome C Planctomycete-type" evidence="2">
    <location>
        <begin position="183"/>
        <end position="242"/>
    </location>
</feature>
<feature type="transmembrane region" description="Helical" evidence="1">
    <location>
        <begin position="86"/>
        <end position="107"/>
    </location>
</feature>
<dbReference type="PANTHER" id="PTHR35889">
    <property type="entry name" value="CYCLOINULO-OLIGOSACCHARIDE FRUCTANOTRANSFERASE-RELATED"/>
    <property type="match status" value="1"/>
</dbReference>
<dbReference type="EMBL" id="FNTB01000001">
    <property type="protein sequence ID" value="SEC65399.1"/>
    <property type="molecule type" value="Genomic_DNA"/>
</dbReference>
<feature type="transmembrane region" description="Helical" evidence="1">
    <location>
        <begin position="20"/>
        <end position="37"/>
    </location>
</feature>
<keyword evidence="1" id="KW-1133">Transmembrane helix</keyword>
<proteinExistence type="predicted"/>
<dbReference type="GO" id="GO:0020037">
    <property type="term" value="F:heme binding"/>
    <property type="evidence" value="ECO:0007669"/>
    <property type="project" value="InterPro"/>
</dbReference>
<reference evidence="4 5" key="1">
    <citation type="submission" date="2016-10" db="EMBL/GenBank/DDBJ databases">
        <authorList>
            <person name="de Groot N.N."/>
        </authorList>
    </citation>
    <scope>NUCLEOTIDE SEQUENCE [LARGE SCALE GENOMIC DNA]</scope>
    <source>
        <strain evidence="4 5">MAR_2009_71</strain>
    </source>
</reference>
<dbReference type="Gene3D" id="3.80.10.10">
    <property type="entry name" value="Ribonuclease Inhibitor"/>
    <property type="match status" value="1"/>
</dbReference>
<dbReference type="Pfam" id="PF09990">
    <property type="entry name" value="DUF2231"/>
    <property type="match status" value="1"/>
</dbReference>
<accession>A0A1H4U9I8</accession>
<evidence type="ECO:0000259" key="2">
    <source>
        <dbReference type="Pfam" id="PF07635"/>
    </source>
</evidence>
<dbReference type="OrthoDB" id="1099022at2"/>
<dbReference type="SUPFAM" id="SSF46626">
    <property type="entry name" value="Cytochrome c"/>
    <property type="match status" value="1"/>
</dbReference>
<keyword evidence="1" id="KW-0812">Transmembrane</keyword>
<evidence type="ECO:0000256" key="1">
    <source>
        <dbReference type="SAM" id="Phobius"/>
    </source>
</evidence>
<sequence>MSMQEVSDFVLFLGRFHPLVVHLPIGFLMFALVLELADNYTKMKHLNAAVPLALLFGAISGAVACILGYMLSQSGGYDEEMLNGHFWFGIVTTLLAFFAWALKSGILKIAIFQKVKPNLALLTVMVILLSVTGHYGGNLTHGEDYLVKYAPFREKEEPLPQLAKLEDATVYPYLVKPIFEAKCVSCHNESKKKGGLAMHSFEALMVGGDDGSIFTPGDAEGSELIRRINLPENHDDVMPPEGKTPLTDQESALLKFWIEHGQANELTTLGETEVPEDVLAYAASTLGFAAAGLAHGSTDVLPTANPLNMEVVHSITEQGFKVKELIDGSGLVEVTLEDGQINAENINKWEENFKLLAPLKDQILWADFGGNELSDAILVQIASFTNLRKLVLDNTTITDTSVQPLKTLKNLESLNVYKTNVTNNLLPMLGEMANLKKVYIWQTQVSTDAIEQFSKNSNLEVVSGV</sequence>
<dbReference type="AlphaFoldDB" id="A0A1H4U9I8"/>
<feature type="transmembrane region" description="Helical" evidence="1">
    <location>
        <begin position="119"/>
        <end position="137"/>
    </location>
</feature>
<dbReference type="SUPFAM" id="SSF52047">
    <property type="entry name" value="RNI-like"/>
    <property type="match status" value="1"/>
</dbReference>
<keyword evidence="1" id="KW-0472">Membrane</keyword>
<feature type="domain" description="DUF2231" evidence="3">
    <location>
        <begin position="16"/>
        <end position="140"/>
    </location>
</feature>
<dbReference type="InterPro" id="IPR032675">
    <property type="entry name" value="LRR_dom_sf"/>
</dbReference>
<dbReference type="GO" id="GO:0009055">
    <property type="term" value="F:electron transfer activity"/>
    <property type="evidence" value="ECO:0007669"/>
    <property type="project" value="InterPro"/>
</dbReference>
<name>A0A1H4U9I8_9FLAO</name>
<dbReference type="InterPro" id="IPR036909">
    <property type="entry name" value="Cyt_c-like_dom_sf"/>
</dbReference>
<organism evidence="4 5">
    <name type="scientific">Maribacter dokdonensis</name>
    <dbReference type="NCBI Taxonomy" id="320912"/>
    <lineage>
        <taxon>Bacteria</taxon>
        <taxon>Pseudomonadati</taxon>
        <taxon>Bacteroidota</taxon>
        <taxon>Flavobacteriia</taxon>
        <taxon>Flavobacteriales</taxon>
        <taxon>Flavobacteriaceae</taxon>
        <taxon>Maribacter</taxon>
    </lineage>
</organism>
<evidence type="ECO:0000313" key="5">
    <source>
        <dbReference type="Proteomes" id="UP000183038"/>
    </source>
</evidence>
<dbReference type="Pfam" id="PF07635">
    <property type="entry name" value="PSCyt1"/>
    <property type="match status" value="1"/>
</dbReference>
<feature type="transmembrane region" description="Helical" evidence="1">
    <location>
        <begin position="49"/>
        <end position="71"/>
    </location>
</feature>
<evidence type="ECO:0000259" key="3">
    <source>
        <dbReference type="Pfam" id="PF09990"/>
    </source>
</evidence>
<dbReference type="RefSeq" id="WP_083365683.1">
    <property type="nucleotide sequence ID" value="NZ_FNTB01000001.1"/>
</dbReference>
<gene>
    <name evidence="4" type="ORF">SAMN05192540_3720</name>
</gene>
<evidence type="ECO:0000313" key="4">
    <source>
        <dbReference type="EMBL" id="SEC65399.1"/>
    </source>
</evidence>